<evidence type="ECO:0000313" key="2">
    <source>
        <dbReference type="EMBL" id="CCM06552.1"/>
    </source>
</evidence>
<proteinExistence type="predicted"/>
<protein>
    <submittedName>
        <fullName evidence="2">Uncharacterized protein</fullName>
    </submittedName>
</protein>
<gene>
    <name evidence="2" type="ORF">FIBRA_08827</name>
</gene>
<sequence>MQVPKSVSTPRFRDDERRRKLEIGPSYAEGGGCARPAVPETHAVRITICRPESDAPAPLVTVPIVLRGALSLVVDRWSWQRRWRGRVNDGRAVFFRGPVWSPNRPVLDPKGWPPACRGTPRHVRRAPASSALHGVSVKRVQDGGGKWGKQSGERHVA</sequence>
<evidence type="ECO:0000256" key="1">
    <source>
        <dbReference type="SAM" id="MobiDB-lite"/>
    </source>
</evidence>
<accession>J4I3D7</accession>
<dbReference type="Proteomes" id="UP000006352">
    <property type="component" value="Unassembled WGS sequence"/>
</dbReference>
<dbReference type="InParanoid" id="J4I3D7"/>
<dbReference type="AlphaFoldDB" id="J4I3D7"/>
<keyword evidence="3" id="KW-1185">Reference proteome</keyword>
<organism evidence="2 3">
    <name type="scientific">Fibroporia radiculosa</name>
    <dbReference type="NCBI Taxonomy" id="599839"/>
    <lineage>
        <taxon>Eukaryota</taxon>
        <taxon>Fungi</taxon>
        <taxon>Dikarya</taxon>
        <taxon>Basidiomycota</taxon>
        <taxon>Agaricomycotina</taxon>
        <taxon>Agaricomycetes</taxon>
        <taxon>Polyporales</taxon>
        <taxon>Fibroporiaceae</taxon>
        <taxon>Fibroporia</taxon>
    </lineage>
</organism>
<dbReference type="EMBL" id="HE797388">
    <property type="protein sequence ID" value="CCM06552.1"/>
    <property type="molecule type" value="Genomic_DNA"/>
</dbReference>
<feature type="compositionally biased region" description="Basic and acidic residues" evidence="1">
    <location>
        <begin position="11"/>
        <end position="22"/>
    </location>
</feature>
<name>J4I3D7_9APHY</name>
<feature type="region of interest" description="Disordered" evidence="1">
    <location>
        <begin position="1"/>
        <end position="34"/>
    </location>
</feature>
<dbReference type="RefSeq" id="XP_012185835.1">
    <property type="nucleotide sequence ID" value="XM_012330445.1"/>
</dbReference>
<reference evidence="2 3" key="1">
    <citation type="journal article" date="2012" name="Appl. Environ. Microbiol.">
        <title>Short-read sequencing for genomic analysis of the brown rot fungus Fibroporia radiculosa.</title>
        <authorList>
            <person name="Tang J.D."/>
            <person name="Perkins A.D."/>
            <person name="Sonstegard T.S."/>
            <person name="Schroeder S.G."/>
            <person name="Burgess S.C."/>
            <person name="Diehl S.V."/>
        </authorList>
    </citation>
    <scope>NUCLEOTIDE SEQUENCE [LARGE SCALE GENOMIC DNA]</scope>
    <source>
        <strain evidence="2 3">TFFH 294</strain>
    </source>
</reference>
<dbReference type="GeneID" id="24101452"/>
<evidence type="ECO:0000313" key="3">
    <source>
        <dbReference type="Proteomes" id="UP000006352"/>
    </source>
</evidence>
<dbReference type="HOGENOM" id="CLU_1677912_0_0_1"/>